<evidence type="ECO:0000313" key="2">
    <source>
        <dbReference type="Proteomes" id="UP001209878"/>
    </source>
</evidence>
<dbReference type="Proteomes" id="UP001209878">
    <property type="component" value="Unassembled WGS sequence"/>
</dbReference>
<comment type="caution">
    <text evidence="1">The sequence shown here is derived from an EMBL/GenBank/DDBJ whole genome shotgun (WGS) entry which is preliminary data.</text>
</comment>
<name>A0AAD9N213_RIDPI</name>
<sequence>MQYNDVLGDLLEKYARLKTKWLTISALLHIGSTTTFCHQGWGDGGCPGWRSTGRLLPRCYDVVSVCAEVSLLLPDC</sequence>
<dbReference type="AlphaFoldDB" id="A0AAD9N213"/>
<organism evidence="1 2">
    <name type="scientific">Ridgeia piscesae</name>
    <name type="common">Tubeworm</name>
    <dbReference type="NCBI Taxonomy" id="27915"/>
    <lineage>
        <taxon>Eukaryota</taxon>
        <taxon>Metazoa</taxon>
        <taxon>Spiralia</taxon>
        <taxon>Lophotrochozoa</taxon>
        <taxon>Annelida</taxon>
        <taxon>Polychaeta</taxon>
        <taxon>Sedentaria</taxon>
        <taxon>Canalipalpata</taxon>
        <taxon>Sabellida</taxon>
        <taxon>Siboglinidae</taxon>
        <taxon>Ridgeia</taxon>
    </lineage>
</organism>
<evidence type="ECO:0000313" key="1">
    <source>
        <dbReference type="EMBL" id="KAK2153820.1"/>
    </source>
</evidence>
<keyword evidence="2" id="KW-1185">Reference proteome</keyword>
<dbReference type="EMBL" id="JAODUO010002251">
    <property type="protein sequence ID" value="KAK2153820.1"/>
    <property type="molecule type" value="Genomic_DNA"/>
</dbReference>
<reference evidence="1" key="1">
    <citation type="journal article" date="2023" name="Mol. Biol. Evol.">
        <title>Third-Generation Sequencing Reveals the Adaptive Role of the Epigenome in Three Deep-Sea Polychaetes.</title>
        <authorList>
            <person name="Perez M."/>
            <person name="Aroh O."/>
            <person name="Sun Y."/>
            <person name="Lan Y."/>
            <person name="Juniper S.K."/>
            <person name="Young C.R."/>
            <person name="Angers B."/>
            <person name="Qian P.Y."/>
        </authorList>
    </citation>
    <scope>NUCLEOTIDE SEQUENCE</scope>
    <source>
        <strain evidence="1">R07B-5</strain>
    </source>
</reference>
<accession>A0AAD9N213</accession>
<gene>
    <name evidence="1" type="ORF">NP493_2251g00017</name>
</gene>
<proteinExistence type="predicted"/>
<protein>
    <submittedName>
        <fullName evidence="1">Uncharacterized protein</fullName>
    </submittedName>
</protein>